<dbReference type="Gene3D" id="3.90.1580.10">
    <property type="entry name" value="paralog of FGE (formylglycine-generating enzyme)"/>
    <property type="match status" value="1"/>
</dbReference>
<keyword evidence="1" id="KW-0732">Signal</keyword>
<accession>A0A1H7P002</accession>
<keyword evidence="4" id="KW-1185">Reference proteome</keyword>
<dbReference type="InterPro" id="IPR005532">
    <property type="entry name" value="SUMF_dom"/>
</dbReference>
<feature type="domain" description="Sulfatase-modifying factor enzyme-like" evidence="2">
    <location>
        <begin position="26"/>
        <end position="232"/>
    </location>
</feature>
<feature type="chain" id="PRO_5011708797" evidence="1">
    <location>
        <begin position="28"/>
        <end position="236"/>
    </location>
</feature>
<dbReference type="InterPro" id="IPR051043">
    <property type="entry name" value="Sulfatase_Mod_Factor_Kinase"/>
</dbReference>
<dbReference type="SUPFAM" id="SSF56436">
    <property type="entry name" value="C-type lectin-like"/>
    <property type="match status" value="1"/>
</dbReference>
<dbReference type="Proteomes" id="UP000199664">
    <property type="component" value="Unassembled WGS sequence"/>
</dbReference>
<dbReference type="InterPro" id="IPR016187">
    <property type="entry name" value="CTDL_fold"/>
</dbReference>
<feature type="signal peptide" evidence="1">
    <location>
        <begin position="1"/>
        <end position="27"/>
    </location>
</feature>
<dbReference type="OrthoDB" id="9768004at2"/>
<dbReference type="InterPro" id="IPR042095">
    <property type="entry name" value="SUMF_sf"/>
</dbReference>
<dbReference type="EMBL" id="FOAN01000003">
    <property type="protein sequence ID" value="SEL29093.1"/>
    <property type="molecule type" value="Genomic_DNA"/>
</dbReference>
<dbReference type="Pfam" id="PF03781">
    <property type="entry name" value="FGE-sulfatase"/>
    <property type="match status" value="1"/>
</dbReference>
<name>A0A1H7P002_9HYPH</name>
<dbReference type="PANTHER" id="PTHR23150">
    <property type="entry name" value="SULFATASE MODIFYING FACTOR 1, 2"/>
    <property type="match status" value="1"/>
</dbReference>
<evidence type="ECO:0000259" key="2">
    <source>
        <dbReference type="Pfam" id="PF03781"/>
    </source>
</evidence>
<reference evidence="4" key="1">
    <citation type="submission" date="2016-10" db="EMBL/GenBank/DDBJ databases">
        <authorList>
            <person name="Varghese N."/>
            <person name="Submissions S."/>
        </authorList>
    </citation>
    <scope>NUCLEOTIDE SEQUENCE [LARGE SCALE GENOMIC DNA]</scope>
    <source>
        <strain evidence="4">LMG 26383,CCUG 61248,R- 45681</strain>
    </source>
</reference>
<evidence type="ECO:0000313" key="4">
    <source>
        <dbReference type="Proteomes" id="UP000199664"/>
    </source>
</evidence>
<proteinExistence type="predicted"/>
<dbReference type="AlphaFoldDB" id="A0A1H7P002"/>
<dbReference type="GO" id="GO:0120147">
    <property type="term" value="F:formylglycine-generating oxidase activity"/>
    <property type="evidence" value="ECO:0007669"/>
    <property type="project" value="TreeGrafter"/>
</dbReference>
<organism evidence="3 4">
    <name type="scientific">Bosea lupini</name>
    <dbReference type="NCBI Taxonomy" id="1036779"/>
    <lineage>
        <taxon>Bacteria</taxon>
        <taxon>Pseudomonadati</taxon>
        <taxon>Pseudomonadota</taxon>
        <taxon>Alphaproteobacteria</taxon>
        <taxon>Hyphomicrobiales</taxon>
        <taxon>Boseaceae</taxon>
        <taxon>Bosea</taxon>
    </lineage>
</organism>
<evidence type="ECO:0000256" key="1">
    <source>
        <dbReference type="SAM" id="SignalP"/>
    </source>
</evidence>
<dbReference type="STRING" id="1036779.SAMN04515666_103319"/>
<sequence>MSVRRPVTWLAAVLTFATIATPTAVTAEPIRIGSFAIDATEVSVASFEAYAKARALRTAAEREGGGFEFRMGWVRRSGWSYLRPSGDPAAPEAPAAHVSWSEARDFCAAAGGRLPTAAEWREAAYTERRETPSDGFETGRTYAYAVGDKPDGMNLSSGDRWERHSPVGATRRGVNGLFDMGGNVWEWLSDRRGEEALTAGGSWWYGPAQSRADGMQWKAANFYAVYVGFRCAYDVR</sequence>
<gene>
    <name evidence="3" type="ORF">SAMN04515666_103319</name>
</gene>
<evidence type="ECO:0000313" key="3">
    <source>
        <dbReference type="EMBL" id="SEL29093.1"/>
    </source>
</evidence>
<protein>
    <submittedName>
        <fullName evidence="3">Formylglycine-generating enzyme, required for sulfatase activity, contains SUMF1/FGE domain</fullName>
    </submittedName>
</protein>
<dbReference type="RefSeq" id="WP_091833375.1">
    <property type="nucleotide sequence ID" value="NZ_FOAN01000003.1"/>
</dbReference>
<dbReference type="PANTHER" id="PTHR23150:SF19">
    <property type="entry name" value="FORMYLGLYCINE-GENERATING ENZYME"/>
    <property type="match status" value="1"/>
</dbReference>